<evidence type="ECO:0000313" key="5">
    <source>
        <dbReference type="EMBL" id="SES24043.1"/>
    </source>
</evidence>
<dbReference type="InterPro" id="IPR036388">
    <property type="entry name" value="WH-like_DNA-bd_sf"/>
</dbReference>
<dbReference type="SUPFAM" id="SSF46894">
    <property type="entry name" value="C-terminal effector domain of the bipartite response regulators"/>
    <property type="match status" value="1"/>
</dbReference>
<dbReference type="Gene3D" id="1.10.10.10">
    <property type="entry name" value="Winged helix-like DNA-binding domain superfamily/Winged helix DNA-binding domain"/>
    <property type="match status" value="1"/>
</dbReference>
<dbReference type="CDD" id="cd06170">
    <property type="entry name" value="LuxR_C_like"/>
    <property type="match status" value="1"/>
</dbReference>
<dbReference type="PANTHER" id="PTHR16305">
    <property type="entry name" value="TESTICULAR SOLUBLE ADENYLYL CYCLASE"/>
    <property type="match status" value="1"/>
</dbReference>
<accession>A0A1H9VS03</accession>
<sequence length="1082" mass="114884">MTVPDAMLSDVPLQTSVSPVFVGRTAELTALTTALTRAGTGAPQALLLGGEAGVGKTRLLEEFLARVRAADGVTTLGGCLELGADGLPFAPFTTALRGLRGAVPPAVLAAAAEGRETELARLLPDLAVPGPPAPQREEYDDGADGGRARLFEATAQLLERLAADRTLVVALEDLQWADRSTRELLGYLFRSVRTCRLVLLATYRTDDIHRRHPLRPFLAEQDRLRTVLHLELPRLTRSEVRDQITGIKGTEPAGELAEEIFCRSEGIPFFVEELTATEAACAISNSLRDLLLVRVEALPEPAQRVVRLAAGGGSAVEHALLAAVAGLGEDALLEALRSAVGANVLRPTTDGSGYLFRHALLREAVREDLLPGELARISRRYAETLESDPSLVRAEERLARLAHYWHRGRDAAKALPAALSAAGEARDRHAYAEEHSLLERVIELWDEVPEEERTELPALRIPRTFPCADAPEDPDSHRVPPFRPPGFVEVLAEALTAARVSGDVARAKVLARRALARLDETKDPLTAAWFQLKSGLLLEDMGKGDGWAQIAKAQELVRGLPPSAVHAEVLSSAASWGMIHRPGREALATAVRAVELARVVGATTIELDARVTLGTLLAESGDLEEGLAELARARDEADEAGVTSVMTCAAINIAVELEAVGRSAEAAEEAAGAARVARDRGRPNSYAGALAGQAEALLSTGDWQRAEELLERAAAAARVADVRAWVALLRARLARDRGDLPGLESAVEEAAATMGSSPAGEPQRVVALRLFTMALAAERGEFAAARRELATALQEGFPPSTHPYAWALLYAAASYEAELRGLPDAERGRGEVLAELHRTARRLPRPAPVWEAYALLLEAELKRAAGEGDPRHWEAAVLALEPVDRPGPLARARLRWAEALLEDADARRGDCPAPRELLGQAHSAAVRLGAAPLRAEAEQLAARARIALGGGADSDLPAADRPAPAPADPAEAFGLTRRERGVLELVAEGRSNRQIAERLYIAPKTASVHVSNILAKLGVATRGEAAAMAFRLRLVSPKGLSSAVAPPDADAGADAPRTAAAPGAAGSPTAPAVARSVARVDG</sequence>
<dbReference type="InterPro" id="IPR027417">
    <property type="entry name" value="P-loop_NTPase"/>
</dbReference>
<keyword evidence="6" id="KW-1185">Reference proteome</keyword>
<dbReference type="InterPro" id="IPR041664">
    <property type="entry name" value="AAA_16"/>
</dbReference>
<proteinExistence type="predicted"/>
<dbReference type="GO" id="GO:0004016">
    <property type="term" value="F:adenylate cyclase activity"/>
    <property type="evidence" value="ECO:0007669"/>
    <property type="project" value="TreeGrafter"/>
</dbReference>
<keyword evidence="2" id="KW-0067">ATP-binding</keyword>
<name>A0A1H9VS03_9ACTN</name>
<organism evidence="5 6">
    <name type="scientific">Streptomyces qinglanensis</name>
    <dbReference type="NCBI Taxonomy" id="943816"/>
    <lineage>
        <taxon>Bacteria</taxon>
        <taxon>Bacillati</taxon>
        <taxon>Actinomycetota</taxon>
        <taxon>Actinomycetes</taxon>
        <taxon>Kitasatosporales</taxon>
        <taxon>Streptomycetaceae</taxon>
        <taxon>Streptomyces</taxon>
    </lineage>
</organism>
<dbReference type="Gene3D" id="1.25.40.10">
    <property type="entry name" value="Tetratricopeptide repeat domain"/>
    <property type="match status" value="1"/>
</dbReference>
<dbReference type="PRINTS" id="PR00038">
    <property type="entry name" value="HTHLUXR"/>
</dbReference>
<evidence type="ECO:0000256" key="2">
    <source>
        <dbReference type="ARBA" id="ARBA00022840"/>
    </source>
</evidence>
<dbReference type="GO" id="GO:0006355">
    <property type="term" value="P:regulation of DNA-templated transcription"/>
    <property type="evidence" value="ECO:0007669"/>
    <property type="project" value="InterPro"/>
</dbReference>
<dbReference type="OrthoDB" id="5476461at2"/>
<dbReference type="SUPFAM" id="SSF52540">
    <property type="entry name" value="P-loop containing nucleoside triphosphate hydrolases"/>
    <property type="match status" value="1"/>
</dbReference>
<protein>
    <submittedName>
        <fullName evidence="5">Regulatory protein, luxR family</fullName>
    </submittedName>
</protein>
<dbReference type="RefSeq" id="WP_075002447.1">
    <property type="nucleotide sequence ID" value="NZ_FOGO01000013.1"/>
</dbReference>
<dbReference type="InterPro" id="IPR011990">
    <property type="entry name" value="TPR-like_helical_dom_sf"/>
</dbReference>
<evidence type="ECO:0000256" key="1">
    <source>
        <dbReference type="ARBA" id="ARBA00022741"/>
    </source>
</evidence>
<dbReference type="GO" id="GO:0003677">
    <property type="term" value="F:DNA binding"/>
    <property type="evidence" value="ECO:0007669"/>
    <property type="project" value="InterPro"/>
</dbReference>
<gene>
    <name evidence="5" type="ORF">SAMN05421870_11320</name>
</gene>
<dbReference type="Pfam" id="PF13191">
    <property type="entry name" value="AAA_16"/>
    <property type="match status" value="1"/>
</dbReference>
<dbReference type="InterPro" id="IPR016032">
    <property type="entry name" value="Sig_transdc_resp-reg_C-effctor"/>
</dbReference>
<keyword evidence="1" id="KW-0547">Nucleotide-binding</keyword>
<dbReference type="AlphaFoldDB" id="A0A1H9VS03"/>
<feature type="compositionally biased region" description="Low complexity" evidence="3">
    <location>
        <begin position="953"/>
        <end position="972"/>
    </location>
</feature>
<evidence type="ECO:0000259" key="4">
    <source>
        <dbReference type="PROSITE" id="PS50043"/>
    </source>
</evidence>
<feature type="region of interest" description="Disordered" evidence="3">
    <location>
        <begin position="1041"/>
        <end position="1082"/>
    </location>
</feature>
<dbReference type="Proteomes" id="UP000182841">
    <property type="component" value="Unassembled WGS sequence"/>
</dbReference>
<dbReference type="PANTHER" id="PTHR16305:SF35">
    <property type="entry name" value="TRANSCRIPTIONAL ACTIVATOR DOMAIN"/>
    <property type="match status" value="1"/>
</dbReference>
<dbReference type="EMBL" id="FOGO01000013">
    <property type="protein sequence ID" value="SES24043.1"/>
    <property type="molecule type" value="Genomic_DNA"/>
</dbReference>
<dbReference type="PROSITE" id="PS50043">
    <property type="entry name" value="HTH_LUXR_2"/>
    <property type="match status" value="1"/>
</dbReference>
<feature type="compositionally biased region" description="Low complexity" evidence="3">
    <location>
        <begin position="1041"/>
        <end position="1075"/>
    </location>
</feature>
<reference evidence="6" key="1">
    <citation type="submission" date="2016-10" db="EMBL/GenBank/DDBJ databases">
        <authorList>
            <person name="Varghese N."/>
            <person name="Submissions S."/>
        </authorList>
    </citation>
    <scope>NUCLEOTIDE SEQUENCE [LARGE SCALE GENOMIC DNA]</scope>
    <source>
        <strain evidence="6">CGMCC 4.6825</strain>
    </source>
</reference>
<evidence type="ECO:0000313" key="6">
    <source>
        <dbReference type="Proteomes" id="UP000182841"/>
    </source>
</evidence>
<dbReference type="GO" id="GO:0005524">
    <property type="term" value="F:ATP binding"/>
    <property type="evidence" value="ECO:0007669"/>
    <property type="project" value="UniProtKB-KW"/>
</dbReference>
<dbReference type="SMART" id="SM00421">
    <property type="entry name" value="HTH_LUXR"/>
    <property type="match status" value="1"/>
</dbReference>
<dbReference type="SUPFAM" id="SSF48452">
    <property type="entry name" value="TPR-like"/>
    <property type="match status" value="1"/>
</dbReference>
<dbReference type="STRING" id="943816.AN217_23000"/>
<dbReference type="GO" id="GO:0005737">
    <property type="term" value="C:cytoplasm"/>
    <property type="evidence" value="ECO:0007669"/>
    <property type="project" value="TreeGrafter"/>
</dbReference>
<feature type="domain" description="HTH luxR-type" evidence="4">
    <location>
        <begin position="968"/>
        <end position="1033"/>
    </location>
</feature>
<evidence type="ECO:0000256" key="3">
    <source>
        <dbReference type="SAM" id="MobiDB-lite"/>
    </source>
</evidence>
<dbReference type="Pfam" id="PF00196">
    <property type="entry name" value="GerE"/>
    <property type="match status" value="1"/>
</dbReference>
<feature type="region of interest" description="Disordered" evidence="3">
    <location>
        <begin position="953"/>
        <end position="974"/>
    </location>
</feature>
<dbReference type="InterPro" id="IPR000792">
    <property type="entry name" value="Tscrpt_reg_LuxR_C"/>
</dbReference>